<accession>A0A2X0PFP3</accession>
<dbReference type="Gene3D" id="3.50.50.60">
    <property type="entry name" value="FAD/NAD(P)-binding domain"/>
    <property type="match status" value="3"/>
</dbReference>
<dbReference type="AlphaFoldDB" id="A0A2X0PFP3"/>
<evidence type="ECO:0000256" key="1">
    <source>
        <dbReference type="SAM" id="MobiDB-lite"/>
    </source>
</evidence>
<dbReference type="PANTHER" id="PTHR43734">
    <property type="entry name" value="PHYTOENE DESATURASE"/>
    <property type="match status" value="1"/>
</dbReference>
<reference evidence="2 3" key="1">
    <citation type="submission" date="2016-11" db="EMBL/GenBank/DDBJ databases">
        <authorList>
            <person name="Jaros S."/>
            <person name="Januszkiewicz K."/>
            <person name="Wedrychowicz H."/>
        </authorList>
    </citation>
    <scope>NUCLEOTIDE SEQUENCE [LARGE SCALE GENOMIC DNA]</scope>
</reference>
<dbReference type="EMBL" id="FQNC01000086">
    <property type="protein sequence ID" value="SGZ26587.1"/>
    <property type="molecule type" value="Genomic_DNA"/>
</dbReference>
<protein>
    <submittedName>
        <fullName evidence="2">BQ5605_C024g09946 protein</fullName>
    </submittedName>
</protein>
<dbReference type="Pfam" id="PF13450">
    <property type="entry name" value="NAD_binding_8"/>
    <property type="match status" value="1"/>
</dbReference>
<evidence type="ECO:0000313" key="2">
    <source>
        <dbReference type="EMBL" id="SGZ26587.1"/>
    </source>
</evidence>
<sequence length="470" mass="52024">MASQSVDVLIIGAGPTGLGAAKRLHQLKHSNFLIVDAASEAGGLASTDTTPEGFLFDVGGSVSTTPFLLGRAISAPPSEHELGLSSDDWYEHERVSYVRSKGAWVPYPYQVSHGSSCSLQKTHTEASPSIEQYSMLPVEEQVKCIEGMIDAARSDQDLSTSPRRFDEWIIRMMVSVWPTSSCVLQLQGLGHAYDRGEEGRLGVRGTGYSIQLLSYLQMQCEWLGERVAAPSLKLVVSNVLNKKTAGNCSRLATVPEVSGKPSQRRCLKSAFPFNKTVVRIEGANKVAHLSDGSSVAYRSLILHHALDEMVELCWLYFDRLLNYSPYNCPQPEVKIRTIQTADPSLSGSVDTKSERAGPYWSLMLEVSQSSQKPVDEENLIRTASRHDQHRSPATVGTRSSRLPRKFHHGYPTPSLSRDGQLKTLLPRTPRQVRIWSRGRFGSYKYEVANQDHSFMIGVEAVDGFCSVHQR</sequence>
<dbReference type="SUPFAM" id="SSF51905">
    <property type="entry name" value="FAD/NAD(P)-binding domain"/>
    <property type="match status" value="1"/>
</dbReference>
<feature type="region of interest" description="Disordered" evidence="1">
    <location>
        <begin position="384"/>
        <end position="420"/>
    </location>
</feature>
<name>A0A2X0PFP3_9BASI</name>
<dbReference type="Proteomes" id="UP000249464">
    <property type="component" value="Unassembled WGS sequence"/>
</dbReference>
<dbReference type="PANTHER" id="PTHR43734:SF4">
    <property type="entry name" value="AMINE OXIDASE DOMAIN-CONTAINING PROTEIN"/>
    <property type="match status" value="1"/>
</dbReference>
<proteinExistence type="predicted"/>
<keyword evidence="3" id="KW-1185">Reference proteome</keyword>
<gene>
    <name evidence="2" type="primary">BQ5605_C024g09946</name>
    <name evidence="2" type="ORF">BQ5605_C024G09946</name>
</gene>
<evidence type="ECO:0000313" key="3">
    <source>
        <dbReference type="Proteomes" id="UP000249464"/>
    </source>
</evidence>
<dbReference type="InterPro" id="IPR036188">
    <property type="entry name" value="FAD/NAD-bd_sf"/>
</dbReference>
<organism evidence="2 3">
    <name type="scientific">Microbotryum silenes-dioicae</name>
    <dbReference type="NCBI Taxonomy" id="796604"/>
    <lineage>
        <taxon>Eukaryota</taxon>
        <taxon>Fungi</taxon>
        <taxon>Dikarya</taxon>
        <taxon>Basidiomycota</taxon>
        <taxon>Pucciniomycotina</taxon>
        <taxon>Microbotryomycetes</taxon>
        <taxon>Microbotryales</taxon>
        <taxon>Microbotryaceae</taxon>
        <taxon>Microbotryum</taxon>
    </lineage>
</organism>